<proteinExistence type="predicted"/>
<evidence type="ECO:0000313" key="2">
    <source>
        <dbReference type="Proteomes" id="UP000809337"/>
    </source>
</evidence>
<reference evidence="1" key="1">
    <citation type="submission" date="2021-01" db="EMBL/GenBank/DDBJ databases">
        <title>Diatom-associated Roseobacters Show Island Model of Population Structure.</title>
        <authorList>
            <person name="Qu L."/>
            <person name="Feng X."/>
            <person name="Chen Y."/>
            <person name="Li L."/>
            <person name="Wang X."/>
            <person name="Hu Z."/>
            <person name="Wang H."/>
            <person name="Luo H."/>
        </authorList>
    </citation>
    <scope>NUCLEOTIDE SEQUENCE</scope>
    <source>
        <strain evidence="1">SM26-45</strain>
    </source>
</reference>
<dbReference type="RefSeq" id="WP_231033372.1">
    <property type="nucleotide sequence ID" value="NZ_JAJNGX010000003.1"/>
</dbReference>
<sequence>MPTESLILPEYRLIWQRYWGSLLRCEIFATRDLVHNAPDYDPSFHVLQDFRGTEETELTHSEVILLAESMKAHRQEIGIPLRLALLAPDDLGFGMGRMFMTLLGDNPLIRTATFRTLDEVVAFLDLPDAAHRRIGQATPGFS</sequence>
<protein>
    <submittedName>
        <fullName evidence="1">Uncharacterized protein</fullName>
    </submittedName>
</protein>
<dbReference type="Proteomes" id="UP000809337">
    <property type="component" value="Unassembled WGS sequence"/>
</dbReference>
<organism evidence="1 2">
    <name type="scientific">Pseudosulfitobacter pseudonitzschiae</name>
    <dbReference type="NCBI Taxonomy" id="1402135"/>
    <lineage>
        <taxon>Bacteria</taxon>
        <taxon>Pseudomonadati</taxon>
        <taxon>Pseudomonadota</taxon>
        <taxon>Alphaproteobacteria</taxon>
        <taxon>Rhodobacterales</taxon>
        <taxon>Roseobacteraceae</taxon>
        <taxon>Pseudosulfitobacter</taxon>
    </lineage>
</organism>
<accession>A0A9Q2NH61</accession>
<dbReference type="EMBL" id="JAFBWN010000003">
    <property type="protein sequence ID" value="MBM2354344.1"/>
    <property type="molecule type" value="Genomic_DNA"/>
</dbReference>
<evidence type="ECO:0000313" key="1">
    <source>
        <dbReference type="EMBL" id="MBM2354344.1"/>
    </source>
</evidence>
<dbReference type="AlphaFoldDB" id="A0A9Q2NH61"/>
<comment type="caution">
    <text evidence="1">The sequence shown here is derived from an EMBL/GenBank/DDBJ whole genome shotgun (WGS) entry which is preliminary data.</text>
</comment>
<gene>
    <name evidence="1" type="ORF">JQX14_07335</name>
</gene>
<name>A0A9Q2NH61_9RHOB</name>